<name>A0AAV4NXV3_CAEEX</name>
<comment type="caution">
    <text evidence="1">The sequence shown here is derived from an EMBL/GenBank/DDBJ whole genome shotgun (WGS) entry which is preliminary data.</text>
</comment>
<evidence type="ECO:0000313" key="1">
    <source>
        <dbReference type="EMBL" id="GIX89183.1"/>
    </source>
</evidence>
<organism evidence="1 2">
    <name type="scientific">Caerostris extrusa</name>
    <name type="common">Bark spider</name>
    <name type="synonym">Caerostris bankana</name>
    <dbReference type="NCBI Taxonomy" id="172846"/>
    <lineage>
        <taxon>Eukaryota</taxon>
        <taxon>Metazoa</taxon>
        <taxon>Ecdysozoa</taxon>
        <taxon>Arthropoda</taxon>
        <taxon>Chelicerata</taxon>
        <taxon>Arachnida</taxon>
        <taxon>Araneae</taxon>
        <taxon>Araneomorphae</taxon>
        <taxon>Entelegynae</taxon>
        <taxon>Araneoidea</taxon>
        <taxon>Araneidae</taxon>
        <taxon>Caerostris</taxon>
    </lineage>
</organism>
<keyword evidence="2" id="KW-1185">Reference proteome</keyword>
<dbReference type="EMBL" id="BPLR01021401">
    <property type="protein sequence ID" value="GIX89183.1"/>
    <property type="molecule type" value="Genomic_DNA"/>
</dbReference>
<sequence>EILKMEVDDDGCVHAAGKSFPHKGSCVVPATLKCYHLTTTSGHEYGLCL</sequence>
<dbReference type="AlphaFoldDB" id="A0AAV4NXV3"/>
<gene>
    <name evidence="1" type="ORF">CEXT_228691</name>
</gene>
<feature type="non-terminal residue" evidence="1">
    <location>
        <position position="1"/>
    </location>
</feature>
<protein>
    <submittedName>
        <fullName evidence="1">Uncharacterized protein</fullName>
    </submittedName>
</protein>
<proteinExistence type="predicted"/>
<evidence type="ECO:0000313" key="2">
    <source>
        <dbReference type="Proteomes" id="UP001054945"/>
    </source>
</evidence>
<accession>A0AAV4NXV3</accession>
<dbReference type="Proteomes" id="UP001054945">
    <property type="component" value="Unassembled WGS sequence"/>
</dbReference>
<reference evidence="1 2" key="1">
    <citation type="submission" date="2021-06" db="EMBL/GenBank/DDBJ databases">
        <title>Caerostris extrusa draft genome.</title>
        <authorList>
            <person name="Kono N."/>
            <person name="Arakawa K."/>
        </authorList>
    </citation>
    <scope>NUCLEOTIDE SEQUENCE [LARGE SCALE GENOMIC DNA]</scope>
</reference>